<evidence type="ECO:0000313" key="2">
    <source>
        <dbReference type="EMBL" id="RPE71726.1"/>
    </source>
</evidence>
<dbReference type="Proteomes" id="UP000269689">
    <property type="component" value="Unassembled WGS sequence"/>
</dbReference>
<dbReference type="Gene3D" id="2.120.10.30">
    <property type="entry name" value="TolB, C-terminal domain"/>
    <property type="match status" value="1"/>
</dbReference>
<name>A0A3N4UM54_9RHOB</name>
<dbReference type="AlphaFoldDB" id="A0A3N4UM54"/>
<dbReference type="SUPFAM" id="SSF82171">
    <property type="entry name" value="DPP6 N-terminal domain-like"/>
    <property type="match status" value="1"/>
</dbReference>
<reference evidence="2 3" key="1">
    <citation type="submission" date="2018-11" db="EMBL/GenBank/DDBJ databases">
        <title>Genomic Encyclopedia of Type Strains, Phase IV (KMG-IV): sequencing the most valuable type-strain genomes for metagenomic binning, comparative biology and taxonomic classification.</title>
        <authorList>
            <person name="Goeker M."/>
        </authorList>
    </citation>
    <scope>NUCLEOTIDE SEQUENCE [LARGE SCALE GENOMIC DNA]</scope>
    <source>
        <strain evidence="2 3">DSM 104731</strain>
    </source>
</reference>
<proteinExistence type="inferred from homology"/>
<dbReference type="Pfam" id="PF07676">
    <property type="entry name" value="PD40"/>
    <property type="match status" value="2"/>
</dbReference>
<comment type="caution">
    <text evidence="2">The sequence shown here is derived from an EMBL/GenBank/DDBJ whole genome shotgun (WGS) entry which is preliminary data.</text>
</comment>
<organism evidence="2 3">
    <name type="scientific">Pacificibacter maritimus</name>
    <dbReference type="NCBI Taxonomy" id="762213"/>
    <lineage>
        <taxon>Bacteria</taxon>
        <taxon>Pseudomonadati</taxon>
        <taxon>Pseudomonadota</taxon>
        <taxon>Alphaproteobacteria</taxon>
        <taxon>Rhodobacterales</taxon>
        <taxon>Roseobacteraceae</taxon>
        <taxon>Pacificibacter</taxon>
    </lineage>
</organism>
<evidence type="ECO:0000313" key="3">
    <source>
        <dbReference type="Proteomes" id="UP000269689"/>
    </source>
</evidence>
<dbReference type="PANTHER" id="PTHR36842:SF1">
    <property type="entry name" value="PROTEIN TOLB"/>
    <property type="match status" value="1"/>
</dbReference>
<dbReference type="InterPro" id="IPR011042">
    <property type="entry name" value="6-blade_b-propeller_TolB-like"/>
</dbReference>
<dbReference type="RefSeq" id="WP_246002200.1">
    <property type="nucleotide sequence ID" value="NZ_RKQK01000001.1"/>
</dbReference>
<sequence length="278" mass="30994">MSWTSRIMIYDFEEGRAFPVLETDMHLAAPNWTPEGDALIVNGSGSLFWVDLEDPQLGEIDTGLCIKLNNDHGITPDGERLIFSDHTYGEGAVIWTQALGEEDADPQQVTQNSPSWWHGVSPDGQTLAYTAVRNDQFGIYTIDITGGTETCVIESVHHYDGPDFSADGEWIWFNSDRFGTSDLWRIRPDGTDAQQMTYDDRVNWFPHPSPQGDKIVYLSYPKGTKGHPANTDVELRVLTTGQDKPQILVSLYGGQGTLNVPSWSPDGVAFAYVEYKKT</sequence>
<gene>
    <name evidence="2" type="ORF">EDD53_0852</name>
</gene>
<protein>
    <submittedName>
        <fullName evidence="2">WD40 repeat protein</fullName>
    </submittedName>
</protein>
<comment type="similarity">
    <text evidence="1">Belongs to the TolB family.</text>
</comment>
<dbReference type="InterPro" id="IPR011659">
    <property type="entry name" value="WD40"/>
</dbReference>
<dbReference type="PANTHER" id="PTHR36842">
    <property type="entry name" value="PROTEIN TOLB HOMOLOG"/>
    <property type="match status" value="1"/>
</dbReference>
<keyword evidence="3" id="KW-1185">Reference proteome</keyword>
<dbReference type="EMBL" id="RKQK01000001">
    <property type="protein sequence ID" value="RPE71726.1"/>
    <property type="molecule type" value="Genomic_DNA"/>
</dbReference>
<evidence type="ECO:0000256" key="1">
    <source>
        <dbReference type="ARBA" id="ARBA00009820"/>
    </source>
</evidence>
<accession>A0A3N4UM54</accession>